<feature type="region of interest" description="Disordered" evidence="1">
    <location>
        <begin position="27"/>
        <end position="49"/>
    </location>
</feature>
<dbReference type="EMBL" id="JAQIZT010000012">
    <property type="protein sequence ID" value="KAJ6977318.1"/>
    <property type="molecule type" value="Genomic_DNA"/>
</dbReference>
<comment type="caution">
    <text evidence="2">The sequence shown here is derived from an EMBL/GenBank/DDBJ whole genome shotgun (WGS) entry which is preliminary data.</text>
</comment>
<keyword evidence="3" id="KW-1185">Reference proteome</keyword>
<sequence length="68" mass="7707">MLDEVVTVDGQNLTNRGLVRNMIHGLTDETRSRVTDQRDLDDDDDDDDDVKEACYSKKVSKTCQVTMS</sequence>
<accession>A0AAD6Q514</accession>
<evidence type="ECO:0000313" key="2">
    <source>
        <dbReference type="EMBL" id="KAJ6977318.1"/>
    </source>
</evidence>
<dbReference type="Proteomes" id="UP001164929">
    <property type="component" value="Chromosome 12"/>
</dbReference>
<proteinExistence type="predicted"/>
<feature type="compositionally biased region" description="Acidic residues" evidence="1">
    <location>
        <begin position="39"/>
        <end position="49"/>
    </location>
</feature>
<protein>
    <submittedName>
        <fullName evidence="2">Uncharacterized protein</fullName>
    </submittedName>
</protein>
<evidence type="ECO:0000256" key="1">
    <source>
        <dbReference type="SAM" id="MobiDB-lite"/>
    </source>
</evidence>
<reference evidence="2" key="1">
    <citation type="journal article" date="2023" name="Mol. Ecol. Resour.">
        <title>Chromosome-level genome assembly of a triploid poplar Populus alba 'Berolinensis'.</title>
        <authorList>
            <person name="Chen S."/>
            <person name="Yu Y."/>
            <person name="Wang X."/>
            <person name="Wang S."/>
            <person name="Zhang T."/>
            <person name="Zhou Y."/>
            <person name="He R."/>
            <person name="Meng N."/>
            <person name="Wang Y."/>
            <person name="Liu W."/>
            <person name="Liu Z."/>
            <person name="Liu J."/>
            <person name="Guo Q."/>
            <person name="Huang H."/>
            <person name="Sederoff R.R."/>
            <person name="Wang G."/>
            <person name="Qu G."/>
            <person name="Chen S."/>
        </authorList>
    </citation>
    <scope>NUCLEOTIDE SEQUENCE</scope>
    <source>
        <strain evidence="2">SC-2020</strain>
    </source>
</reference>
<organism evidence="2 3">
    <name type="scientific">Populus alba x Populus x berolinensis</name>
    <dbReference type="NCBI Taxonomy" id="444605"/>
    <lineage>
        <taxon>Eukaryota</taxon>
        <taxon>Viridiplantae</taxon>
        <taxon>Streptophyta</taxon>
        <taxon>Embryophyta</taxon>
        <taxon>Tracheophyta</taxon>
        <taxon>Spermatophyta</taxon>
        <taxon>Magnoliopsida</taxon>
        <taxon>eudicotyledons</taxon>
        <taxon>Gunneridae</taxon>
        <taxon>Pentapetalae</taxon>
        <taxon>rosids</taxon>
        <taxon>fabids</taxon>
        <taxon>Malpighiales</taxon>
        <taxon>Salicaceae</taxon>
        <taxon>Saliceae</taxon>
        <taxon>Populus</taxon>
    </lineage>
</organism>
<gene>
    <name evidence="2" type="ORF">NC653_029278</name>
</gene>
<name>A0AAD6Q514_9ROSI</name>
<evidence type="ECO:0000313" key="3">
    <source>
        <dbReference type="Proteomes" id="UP001164929"/>
    </source>
</evidence>
<dbReference type="AlphaFoldDB" id="A0AAD6Q514"/>
<feature type="compositionally biased region" description="Basic and acidic residues" evidence="1">
    <location>
        <begin position="27"/>
        <end position="38"/>
    </location>
</feature>